<keyword evidence="12" id="KW-1185">Reference proteome</keyword>
<dbReference type="InterPro" id="IPR013083">
    <property type="entry name" value="Znf_RING/FYVE/PHD"/>
</dbReference>
<dbReference type="SUPFAM" id="SSF143503">
    <property type="entry name" value="PUG domain-like"/>
    <property type="match status" value="1"/>
</dbReference>
<dbReference type="PANTHER" id="PTHR16004:SF2">
    <property type="entry name" value="E3 UBIQUITIN-PROTEIN LIGASE LUBEL"/>
    <property type="match status" value="1"/>
</dbReference>
<protein>
    <recommendedName>
        <fullName evidence="10">RING-type domain-containing protein</fullName>
    </recommendedName>
</protein>
<feature type="region of interest" description="Disordered" evidence="8">
    <location>
        <begin position="850"/>
        <end position="882"/>
    </location>
</feature>
<dbReference type="Gene3D" id="1.10.8.10">
    <property type="entry name" value="DNA helicase RuvA subunit, C-terminal domain"/>
    <property type="match status" value="1"/>
</dbReference>
<dbReference type="GO" id="GO:0097039">
    <property type="term" value="P:protein linear polyubiquitination"/>
    <property type="evidence" value="ECO:0007669"/>
    <property type="project" value="TreeGrafter"/>
</dbReference>
<feature type="region of interest" description="Disordered" evidence="8">
    <location>
        <begin position="232"/>
        <end position="253"/>
    </location>
</feature>
<dbReference type="Gene3D" id="3.30.40.10">
    <property type="entry name" value="Zinc/RING finger domain, C3HC4 (zinc finger)"/>
    <property type="match status" value="1"/>
</dbReference>
<dbReference type="Pfam" id="PF18091">
    <property type="entry name" value="E3_UbLigase_RBR"/>
    <property type="match status" value="1"/>
</dbReference>
<dbReference type="GO" id="GO:0070530">
    <property type="term" value="F:K63-linked polyubiquitin modification-dependent protein binding"/>
    <property type="evidence" value="ECO:0007669"/>
    <property type="project" value="TreeGrafter"/>
</dbReference>
<organism evidence="11 12">
    <name type="scientific">Elysia crispata</name>
    <name type="common">lettuce slug</name>
    <dbReference type="NCBI Taxonomy" id="231223"/>
    <lineage>
        <taxon>Eukaryota</taxon>
        <taxon>Metazoa</taxon>
        <taxon>Spiralia</taxon>
        <taxon>Lophotrochozoa</taxon>
        <taxon>Mollusca</taxon>
        <taxon>Gastropoda</taxon>
        <taxon>Heterobranchia</taxon>
        <taxon>Euthyneura</taxon>
        <taxon>Panpulmonata</taxon>
        <taxon>Sacoglossa</taxon>
        <taxon>Placobranchoidea</taxon>
        <taxon>Plakobranchidae</taxon>
        <taxon>Elysia</taxon>
    </lineage>
</organism>
<comment type="caution">
    <text evidence="11">The sequence shown here is derived from an EMBL/GenBank/DDBJ whole genome shotgun (WGS) entry which is preliminary data.</text>
</comment>
<dbReference type="Pfam" id="PF22191">
    <property type="entry name" value="IBR_1"/>
    <property type="match status" value="1"/>
</dbReference>
<dbReference type="GO" id="GO:0008270">
    <property type="term" value="F:zinc ion binding"/>
    <property type="evidence" value="ECO:0007669"/>
    <property type="project" value="UniProtKB-KW"/>
</dbReference>
<gene>
    <name evidence="11" type="ORF">RRG08_064705</name>
</gene>
<sequence length="2073" mass="232904">MWLEHTLFLGSTPCVMADVGDSYTSVDKNLPLPPCLSQIFLPRWDIWCSAREKFISLHVTELLKQNNQSVDGLRHIHSGLGTIIKYAKHLIKDNRQEQWGTISFKNAIVKRKILPMNGFAQVLSQLGYTEVSDVGQSFPPGKDPDKDTVVKLIADMELFRAELKIFCSGRHPHPESIGQYLPQDLRDELEEHQASDMSMMESYDTWTGSVSTQEAQANPKNVQIQGPSKAVHAADPECNNNKDAESYTPVSVSNKETVNPRLDLGQISSEIYINKSNKTSSQHVIAKATNENGKQAASDAREERSKQTGTQQAICVDENQAIPDLVQNSISGSDVTGPDAISESPSDASVSSKLPCSVCGEEAVFLCRQCYDNQMALCENCNKRWHKRQDRRHHNPQPISRHHRISLESSGSSSNVHFDEHYGIIMGENKQRRSKEDETSVLNASKFVYAAQPAADHSTLLDKGLGLPLDNQALNLQSEQQQQMQHGPVNKSQYQFLLPSQSNISHQNPVLQQHYQQHQIQQNLQPQQLYQFQQHQQIPATNRIHRQPSVYNPSVMPPFATPSTPTLSQSQPMNMILSSTTSSNTGFIVAPHQFHRQSTMAGQMYPNSHLVGMSNTGNQLAYPFMTLTGDSRGGIQHPFQHQQQQQQQRSPLPPYISAQLDQGIQHHFLGPRWTHPGNLPSPYHQPISQNVHPQYRLREQQMGQRLTYPSQKNSMDLPSNMFGIPPAHLNLDGSQFHHTPPYSLQQLRGPCQLNQTALQSMPPQNQQGLQSPVSVEHGVPANHMDLSLQQKNTLDMTVAGALSRSNKDINFDYKTGSPNNQREMGLVGHHAIINMQENYQHVMPLRHPYSSTIDSSSSPCQSPFISAPSSPLSTPPPASPASNSEYIKKLLMELDLTKRISMCDHFIRNITADMTALEEETLKRMSGPESFYSTSECWEMQRRKEEMVKEKRKLEAFKEKQNCQVNQFYKGIESSSREQEIYYPPDINTGGPSVPVPTTMVNNCTDIPSMNVTVQDTKKQLNVIVDNSEPLPAHTPISAASTSTYPTTQVGHLYGSRVPVEDSIIENNSDLKDLEAEKPPALPPRSNKLSSDKSILAMTIPAPKIPRSPSPTRMWECQHCTLLNPINIHICQVCHRTSDNPHLVTAPKEEKEADISSDITIQEISQQGVEDEEVDEKSVLEDQEKDSFIAILAELQNEVKPKKPPLFDEDDDIVDDEMWDTEDNNGQHVETTIGQQIIVSQKEVMEEKKRAKKEFELREQQQAMLSTAGTSGHLSEMSKFAPATQSNADSSSSSSLMSSSRSLFGVGARPKNTKRVPLNISPSNSAYSSNQSNSNLESNTRSFSPAQMLPEHLLSSVRENRSDSIENSLARMEELRSIENLQASGAHLTQLIKMADLEDFDIQAVQIAIEISESMNSNVEPLSWLRTNWKKNVAKIAAQACKLGQNSSPNSVGEVSLEEAEAAYISCEGNMKEAAEKCVQDRQILYEKLSALAEDFPREEILEAMCYCKGDAKAVQTKLIKAKLEPFADRIWQQQTNVPDAAGKPGVKPSVAVVAPTASTPSSVSFIQNMLASLGTGTVLVSESSSRTQDRNEATTRNSTVNMIRGSAATVDPYQSFATSVIGYQQFQDMMRDKSVDIERRVRMIYVEGRLQSWGRADMVIKILDQEQELQQDLDDGHVTLEDIVEAVRDCQDRASALAYLRQECQICFGRFPMNKIHNLNICQCRLCQDCLVSHFEIVIREKHVRHWVCPQCSLPDLSDLDVASNYLQFLGMQLQPMISQDLRDLFETKFRDWHLQKMDYFRWCAHCAEGFLAENLGGQLRMTCPRCGKRTCFNCKKQWEDQHEGLTCEEFSQWKVDNDPTNQSVGLAKHLDENGIDCPNCKMRFALAKGGCMHFKCPQCGHEFCSGCNEPYHHKNMCTRYKLCKNLGLHCHCPRDCFSFLRDYTVNQLQILLQEHSVVFNVAAPADQLDQAHCPVMEQKEFDGNGHRDENCGRDALQGGAGLCEIHYKEYLVVLINSHSLDPISLMTKDEMETLLNRYDLQTPPSRSRDTPEVYKASLVKIIKEKLPLRKH</sequence>
<dbReference type="InterPro" id="IPR032065">
    <property type="entry name" value="RNF31-UBA"/>
</dbReference>
<keyword evidence="6" id="KW-0833">Ubl conjugation pathway</keyword>
<dbReference type="Gene3D" id="1.20.58.2190">
    <property type="match status" value="1"/>
</dbReference>
<dbReference type="SUPFAM" id="SSF57850">
    <property type="entry name" value="RING/U-box"/>
    <property type="match status" value="3"/>
</dbReference>
<evidence type="ECO:0000313" key="11">
    <source>
        <dbReference type="EMBL" id="KAK3760032.1"/>
    </source>
</evidence>
<evidence type="ECO:0000256" key="9">
    <source>
        <dbReference type="SAM" id="SignalP"/>
    </source>
</evidence>
<feature type="region of interest" description="Disordered" evidence="8">
    <location>
        <begin position="328"/>
        <end position="348"/>
    </location>
</feature>
<dbReference type="Proteomes" id="UP001283361">
    <property type="component" value="Unassembled WGS sequence"/>
</dbReference>
<keyword evidence="9" id="KW-0732">Signal</keyword>
<feature type="region of interest" description="Disordered" evidence="8">
    <location>
        <begin position="389"/>
        <end position="414"/>
    </location>
</feature>
<evidence type="ECO:0000256" key="8">
    <source>
        <dbReference type="SAM" id="MobiDB-lite"/>
    </source>
</evidence>
<evidence type="ECO:0000256" key="3">
    <source>
        <dbReference type="ARBA" id="ARBA00022723"/>
    </source>
</evidence>
<keyword evidence="4" id="KW-0677">Repeat</keyword>
<keyword evidence="3" id="KW-0479">Metal-binding</keyword>
<feature type="compositionally biased region" description="Low complexity" evidence="8">
    <location>
        <begin position="1286"/>
        <end position="1302"/>
    </location>
</feature>
<accession>A0AAE0Z1C1</accession>
<dbReference type="InterPro" id="IPR047541">
    <property type="entry name" value="RNF31_RBR_mRING-HC-like"/>
</dbReference>
<feature type="compositionally biased region" description="Low complexity" evidence="8">
    <location>
        <begin position="1319"/>
        <end position="1339"/>
    </location>
</feature>
<keyword evidence="5" id="KW-0863">Zinc-finger</keyword>
<comment type="similarity">
    <text evidence="1">Belongs to the RBR family.</text>
</comment>
<feature type="compositionally biased region" description="Basic and acidic residues" evidence="8">
    <location>
        <begin position="232"/>
        <end position="245"/>
    </location>
</feature>
<feature type="chain" id="PRO_5042091233" description="RING-type domain-containing protein" evidence="9">
    <location>
        <begin position="18"/>
        <end position="2073"/>
    </location>
</feature>
<evidence type="ECO:0000256" key="2">
    <source>
        <dbReference type="ARBA" id="ARBA00022679"/>
    </source>
</evidence>
<keyword evidence="7" id="KW-0862">Zinc</keyword>
<dbReference type="Pfam" id="PF16678">
    <property type="entry name" value="UBA_HOIP"/>
    <property type="match status" value="1"/>
</dbReference>
<evidence type="ECO:0000256" key="1">
    <source>
        <dbReference type="ARBA" id="ARBA00008278"/>
    </source>
</evidence>
<dbReference type="CDD" id="cd20337">
    <property type="entry name" value="BRcat_RBR_HOIP"/>
    <property type="match status" value="1"/>
</dbReference>
<dbReference type="GO" id="GO:1990450">
    <property type="term" value="F:linear polyubiquitin binding"/>
    <property type="evidence" value="ECO:0007669"/>
    <property type="project" value="TreeGrafter"/>
</dbReference>
<dbReference type="CDD" id="cd16631">
    <property type="entry name" value="mRING-HC-C4C4_RBR_HOIP"/>
    <property type="match status" value="1"/>
</dbReference>
<dbReference type="SMART" id="SM00647">
    <property type="entry name" value="IBR"/>
    <property type="match status" value="2"/>
</dbReference>
<dbReference type="PROSITE" id="PS01358">
    <property type="entry name" value="ZF_RANBP2_1"/>
    <property type="match status" value="1"/>
</dbReference>
<dbReference type="InterPro" id="IPR036339">
    <property type="entry name" value="PUB-like_dom_sf"/>
</dbReference>
<evidence type="ECO:0000256" key="5">
    <source>
        <dbReference type="ARBA" id="ARBA00022771"/>
    </source>
</evidence>
<dbReference type="InterPro" id="IPR047542">
    <property type="entry name" value="Rcat_RBR_RNF31-like"/>
</dbReference>
<dbReference type="InterPro" id="IPR057426">
    <property type="entry name" value="RNF31_UBA_3"/>
</dbReference>
<dbReference type="GO" id="GO:0061630">
    <property type="term" value="F:ubiquitin protein ligase activity"/>
    <property type="evidence" value="ECO:0007669"/>
    <property type="project" value="TreeGrafter"/>
</dbReference>
<evidence type="ECO:0000256" key="6">
    <source>
        <dbReference type="ARBA" id="ARBA00022786"/>
    </source>
</evidence>
<dbReference type="Pfam" id="PF01485">
    <property type="entry name" value="IBR"/>
    <property type="match status" value="1"/>
</dbReference>
<reference evidence="11" key="1">
    <citation type="journal article" date="2023" name="G3 (Bethesda)">
        <title>A reference genome for the long-term kleptoplast-retaining sea slug Elysia crispata morphotype clarki.</title>
        <authorList>
            <person name="Eastman K.E."/>
            <person name="Pendleton A.L."/>
            <person name="Shaikh M.A."/>
            <person name="Suttiyut T."/>
            <person name="Ogas R."/>
            <person name="Tomko P."/>
            <person name="Gavelis G."/>
            <person name="Widhalm J.R."/>
            <person name="Wisecaver J.H."/>
        </authorList>
    </citation>
    <scope>NUCLEOTIDE SEQUENCE</scope>
    <source>
        <strain evidence="11">ECLA1</strain>
    </source>
</reference>
<dbReference type="InterPro" id="IPR047540">
    <property type="entry name" value="BRcat_RBR_RNF31-like"/>
</dbReference>
<dbReference type="InterPro" id="IPR026254">
    <property type="entry name" value="RNF31-like"/>
</dbReference>
<dbReference type="InterPro" id="IPR001876">
    <property type="entry name" value="Znf_RanBP2"/>
</dbReference>
<feature type="domain" description="RING-type" evidence="10">
    <location>
        <begin position="1701"/>
        <end position="1923"/>
    </location>
</feature>
<feature type="compositionally biased region" description="Polar residues" evidence="8">
    <location>
        <begin position="1260"/>
        <end position="1273"/>
    </location>
</feature>
<evidence type="ECO:0000313" key="12">
    <source>
        <dbReference type="Proteomes" id="UP001283361"/>
    </source>
</evidence>
<dbReference type="CDD" id="cd20351">
    <property type="entry name" value="Rcat_RBR_HOIP"/>
    <property type="match status" value="1"/>
</dbReference>
<evidence type="ECO:0000259" key="10">
    <source>
        <dbReference type="PROSITE" id="PS51873"/>
    </source>
</evidence>
<dbReference type="EMBL" id="JAWDGP010005047">
    <property type="protein sequence ID" value="KAK3760032.1"/>
    <property type="molecule type" value="Genomic_DNA"/>
</dbReference>
<dbReference type="InterPro" id="IPR044066">
    <property type="entry name" value="TRIAD_supradom"/>
</dbReference>
<feature type="signal peptide" evidence="9">
    <location>
        <begin position="1"/>
        <end position="17"/>
    </location>
</feature>
<dbReference type="GO" id="GO:0036435">
    <property type="term" value="F:K48-linked polyubiquitin modification-dependent protein binding"/>
    <property type="evidence" value="ECO:0007669"/>
    <property type="project" value="TreeGrafter"/>
</dbReference>
<feature type="region of interest" description="Disordered" evidence="8">
    <location>
        <begin position="1260"/>
        <end position="1342"/>
    </location>
</feature>
<dbReference type="CDD" id="cd19816">
    <property type="entry name" value="Bbox1_CYLD"/>
    <property type="match status" value="1"/>
</dbReference>
<dbReference type="PANTHER" id="PTHR16004">
    <property type="entry name" value="RING FINGER PROTEIN 31-RELATED"/>
    <property type="match status" value="1"/>
</dbReference>
<evidence type="ECO:0000256" key="7">
    <source>
        <dbReference type="ARBA" id="ARBA00022833"/>
    </source>
</evidence>
<keyword evidence="2" id="KW-0808">Transferase</keyword>
<dbReference type="GO" id="GO:0071797">
    <property type="term" value="C:LUBAC complex"/>
    <property type="evidence" value="ECO:0007669"/>
    <property type="project" value="InterPro"/>
</dbReference>
<dbReference type="InterPro" id="IPR041031">
    <property type="entry name" value="RNF31_C"/>
</dbReference>
<dbReference type="InterPro" id="IPR002867">
    <property type="entry name" value="IBR_dom"/>
</dbReference>
<name>A0AAE0Z1C1_9GAST</name>
<feature type="region of interest" description="Disordered" evidence="8">
    <location>
        <begin position="290"/>
        <end position="311"/>
    </location>
</feature>
<feature type="compositionally biased region" description="Low complexity" evidence="8">
    <location>
        <begin position="850"/>
        <end position="872"/>
    </location>
</feature>
<feature type="region of interest" description="Disordered" evidence="8">
    <location>
        <begin position="1070"/>
        <end position="1089"/>
    </location>
</feature>
<dbReference type="Gene3D" id="1.20.120.1750">
    <property type="match status" value="1"/>
</dbReference>
<dbReference type="PROSITE" id="PS51873">
    <property type="entry name" value="TRIAD"/>
    <property type="match status" value="1"/>
</dbReference>
<evidence type="ECO:0000256" key="4">
    <source>
        <dbReference type="ARBA" id="ARBA00022737"/>
    </source>
</evidence>
<dbReference type="Pfam" id="PF25163">
    <property type="entry name" value="UBA_RNF31"/>
    <property type="match status" value="1"/>
</dbReference>
<proteinExistence type="inferred from homology"/>
<feature type="compositionally biased region" description="Basic residues" evidence="8">
    <location>
        <begin position="389"/>
        <end position="404"/>
    </location>
</feature>